<dbReference type="InterPro" id="IPR050364">
    <property type="entry name" value="Cytochrome_P450_fung"/>
</dbReference>
<dbReference type="STRING" id="92696.A0A4R0R9D6"/>
<feature type="binding site" description="axial binding residue" evidence="13">
    <location>
        <position position="308"/>
    </location>
    <ligand>
        <name>heme</name>
        <dbReference type="ChEBI" id="CHEBI:30413"/>
    </ligand>
    <ligandPart>
        <name>Fe</name>
        <dbReference type="ChEBI" id="CHEBI:18248"/>
    </ligandPart>
</feature>
<accession>A0A4R0R9D6</accession>
<comment type="pathway">
    <text evidence="3">Secondary metabolite biosynthesis.</text>
</comment>
<evidence type="ECO:0000256" key="8">
    <source>
        <dbReference type="ARBA" id="ARBA00022989"/>
    </source>
</evidence>
<keyword evidence="6" id="KW-0812">Transmembrane</keyword>
<dbReference type="InterPro" id="IPR036396">
    <property type="entry name" value="Cyt_P450_sf"/>
</dbReference>
<keyword evidence="10 13" id="KW-0408">Iron</keyword>
<evidence type="ECO:0000256" key="9">
    <source>
        <dbReference type="ARBA" id="ARBA00023002"/>
    </source>
</evidence>
<dbReference type="Proteomes" id="UP000292702">
    <property type="component" value="Unassembled WGS sequence"/>
</dbReference>
<dbReference type="GO" id="GO:0020037">
    <property type="term" value="F:heme binding"/>
    <property type="evidence" value="ECO:0007669"/>
    <property type="project" value="InterPro"/>
</dbReference>
<proteinExistence type="inferred from homology"/>
<keyword evidence="9 14" id="KW-0560">Oxidoreductase</keyword>
<dbReference type="GO" id="GO:0005506">
    <property type="term" value="F:iron ion binding"/>
    <property type="evidence" value="ECO:0007669"/>
    <property type="project" value="InterPro"/>
</dbReference>
<dbReference type="PRINTS" id="PR00463">
    <property type="entry name" value="EP450I"/>
</dbReference>
<comment type="similarity">
    <text evidence="4 14">Belongs to the cytochrome P450 family.</text>
</comment>
<dbReference type="Pfam" id="PF00067">
    <property type="entry name" value="p450"/>
    <property type="match status" value="1"/>
</dbReference>
<sequence>MFHQQFHAGVVGRFRPIQLHQARAFLSRVFDTPEYAKQHIRLMITSTILDVAYGRKISGMDDEYVHNAEKANEALGIGLVPGASWLEYLPYLKYIPSWVPGNQSMKLVDHYKPYISFTRDRAFAEVKAALDSGTAPASVCATLLEEHRVKYGGTEAQVEFDTVAKNIMGVAYQFTLETFIVAMAMYPDVQRKAQAELDRVIGPNRLPEYDDVEALHYLRAVLMETTRWLPIIPLGIPHMVTEDDVYKGWRIPKGSLIIPNAWAMLHNPKDYPDPQTFRPERFLTADGIINADVRDPTAIAFGFGRRICPGKPFVENTLMIFMASVLHSFDITPGVDTSGRPIELSGELNGSFLTAPRDVPRGFTPRSQKSVELIRNQVL</sequence>
<evidence type="ECO:0000256" key="14">
    <source>
        <dbReference type="RuleBase" id="RU000461"/>
    </source>
</evidence>
<protein>
    <recommendedName>
        <fullName evidence="17">O-methylsterigmatocystin oxidoreductase</fullName>
    </recommendedName>
</protein>
<gene>
    <name evidence="15" type="ORF">EIP91_004101</name>
</gene>
<keyword evidence="16" id="KW-1185">Reference proteome</keyword>
<evidence type="ECO:0000256" key="2">
    <source>
        <dbReference type="ARBA" id="ARBA00004167"/>
    </source>
</evidence>
<keyword evidence="7 13" id="KW-0479">Metal-binding</keyword>
<organism evidence="15 16">
    <name type="scientific">Steccherinum ochraceum</name>
    <dbReference type="NCBI Taxonomy" id="92696"/>
    <lineage>
        <taxon>Eukaryota</taxon>
        <taxon>Fungi</taxon>
        <taxon>Dikarya</taxon>
        <taxon>Basidiomycota</taxon>
        <taxon>Agaricomycotina</taxon>
        <taxon>Agaricomycetes</taxon>
        <taxon>Polyporales</taxon>
        <taxon>Steccherinaceae</taxon>
        <taxon>Steccherinum</taxon>
    </lineage>
</organism>
<dbReference type="GO" id="GO:0004497">
    <property type="term" value="F:monooxygenase activity"/>
    <property type="evidence" value="ECO:0007669"/>
    <property type="project" value="UniProtKB-KW"/>
</dbReference>
<evidence type="ECO:0000256" key="5">
    <source>
        <dbReference type="ARBA" id="ARBA00022617"/>
    </source>
</evidence>
<evidence type="ECO:0000256" key="11">
    <source>
        <dbReference type="ARBA" id="ARBA00023033"/>
    </source>
</evidence>
<dbReference type="EMBL" id="RWJN01000237">
    <property type="protein sequence ID" value="TCD64420.1"/>
    <property type="molecule type" value="Genomic_DNA"/>
</dbReference>
<dbReference type="PROSITE" id="PS00086">
    <property type="entry name" value="CYTOCHROME_P450"/>
    <property type="match status" value="1"/>
</dbReference>
<evidence type="ECO:0000313" key="15">
    <source>
        <dbReference type="EMBL" id="TCD64420.1"/>
    </source>
</evidence>
<evidence type="ECO:0000256" key="6">
    <source>
        <dbReference type="ARBA" id="ARBA00022692"/>
    </source>
</evidence>
<dbReference type="InterPro" id="IPR017972">
    <property type="entry name" value="Cyt_P450_CS"/>
</dbReference>
<dbReference type="GO" id="GO:0016020">
    <property type="term" value="C:membrane"/>
    <property type="evidence" value="ECO:0007669"/>
    <property type="project" value="UniProtKB-SubCell"/>
</dbReference>
<dbReference type="Gene3D" id="1.10.630.10">
    <property type="entry name" value="Cytochrome P450"/>
    <property type="match status" value="1"/>
</dbReference>
<name>A0A4R0R9D6_9APHY</name>
<keyword evidence="5 13" id="KW-0349">Heme</keyword>
<dbReference type="GO" id="GO:0016705">
    <property type="term" value="F:oxidoreductase activity, acting on paired donors, with incorporation or reduction of molecular oxygen"/>
    <property type="evidence" value="ECO:0007669"/>
    <property type="project" value="InterPro"/>
</dbReference>
<reference evidence="15 16" key="1">
    <citation type="submission" date="2018-11" db="EMBL/GenBank/DDBJ databases">
        <title>Genome assembly of Steccherinum ochraceum LE-BIN_3174, the white-rot fungus of the Steccherinaceae family (The Residual Polyporoid clade, Polyporales, Basidiomycota).</title>
        <authorList>
            <person name="Fedorova T.V."/>
            <person name="Glazunova O.A."/>
            <person name="Landesman E.O."/>
            <person name="Moiseenko K.V."/>
            <person name="Psurtseva N.V."/>
            <person name="Savinova O.S."/>
            <person name="Shakhova N.V."/>
            <person name="Tyazhelova T.V."/>
            <person name="Vasina D.V."/>
        </authorList>
    </citation>
    <scope>NUCLEOTIDE SEQUENCE [LARGE SCALE GENOMIC DNA]</scope>
    <source>
        <strain evidence="15 16">LE-BIN_3174</strain>
    </source>
</reference>
<dbReference type="PRINTS" id="PR00385">
    <property type="entry name" value="P450"/>
</dbReference>
<evidence type="ECO:0008006" key="17">
    <source>
        <dbReference type="Google" id="ProtNLM"/>
    </source>
</evidence>
<dbReference type="PANTHER" id="PTHR46300">
    <property type="entry name" value="P450, PUTATIVE (EUROFUNG)-RELATED-RELATED"/>
    <property type="match status" value="1"/>
</dbReference>
<dbReference type="CDD" id="cd11065">
    <property type="entry name" value="CYP64-like"/>
    <property type="match status" value="1"/>
</dbReference>
<keyword evidence="11 14" id="KW-0503">Monooxygenase</keyword>
<keyword evidence="8" id="KW-1133">Transmembrane helix</keyword>
<evidence type="ECO:0000256" key="10">
    <source>
        <dbReference type="ARBA" id="ARBA00023004"/>
    </source>
</evidence>
<evidence type="ECO:0000256" key="7">
    <source>
        <dbReference type="ARBA" id="ARBA00022723"/>
    </source>
</evidence>
<dbReference type="PANTHER" id="PTHR46300:SF7">
    <property type="entry name" value="P450, PUTATIVE (EUROFUNG)-RELATED"/>
    <property type="match status" value="1"/>
</dbReference>
<evidence type="ECO:0000256" key="13">
    <source>
        <dbReference type="PIRSR" id="PIRSR602401-1"/>
    </source>
</evidence>
<evidence type="ECO:0000256" key="3">
    <source>
        <dbReference type="ARBA" id="ARBA00005179"/>
    </source>
</evidence>
<comment type="cofactor">
    <cofactor evidence="1 13">
        <name>heme</name>
        <dbReference type="ChEBI" id="CHEBI:30413"/>
    </cofactor>
</comment>
<evidence type="ECO:0000256" key="12">
    <source>
        <dbReference type="ARBA" id="ARBA00023136"/>
    </source>
</evidence>
<keyword evidence="12" id="KW-0472">Membrane</keyword>
<dbReference type="InterPro" id="IPR002401">
    <property type="entry name" value="Cyt_P450_E_grp-I"/>
</dbReference>
<evidence type="ECO:0000256" key="1">
    <source>
        <dbReference type="ARBA" id="ARBA00001971"/>
    </source>
</evidence>
<dbReference type="AlphaFoldDB" id="A0A4R0R9D6"/>
<evidence type="ECO:0000256" key="4">
    <source>
        <dbReference type="ARBA" id="ARBA00010617"/>
    </source>
</evidence>
<comment type="subcellular location">
    <subcellularLocation>
        <location evidence="2">Membrane</location>
        <topology evidence="2">Single-pass membrane protein</topology>
    </subcellularLocation>
</comment>
<evidence type="ECO:0000313" key="16">
    <source>
        <dbReference type="Proteomes" id="UP000292702"/>
    </source>
</evidence>
<dbReference type="SUPFAM" id="SSF48264">
    <property type="entry name" value="Cytochrome P450"/>
    <property type="match status" value="1"/>
</dbReference>
<dbReference type="OrthoDB" id="3934656at2759"/>
<dbReference type="InterPro" id="IPR001128">
    <property type="entry name" value="Cyt_P450"/>
</dbReference>
<comment type="caution">
    <text evidence="15">The sequence shown here is derived from an EMBL/GenBank/DDBJ whole genome shotgun (WGS) entry which is preliminary data.</text>
</comment>